<evidence type="ECO:0000313" key="1">
    <source>
        <dbReference type="EMBL" id="MFD0993615.1"/>
    </source>
</evidence>
<reference evidence="2" key="1">
    <citation type="journal article" date="2019" name="Int. J. Syst. Evol. Microbiol.">
        <title>The Global Catalogue of Microorganisms (GCM) 10K type strain sequencing project: providing services to taxonomists for standard genome sequencing and annotation.</title>
        <authorList>
            <consortium name="The Broad Institute Genomics Platform"/>
            <consortium name="The Broad Institute Genome Sequencing Center for Infectious Disease"/>
            <person name="Wu L."/>
            <person name="Ma J."/>
        </authorList>
    </citation>
    <scope>NUCLEOTIDE SEQUENCE [LARGE SCALE GENOMIC DNA]</scope>
    <source>
        <strain evidence="2">CCUG 60527</strain>
    </source>
</reference>
<organism evidence="1 2">
    <name type="scientific">Tenacibaculum geojense</name>
    <dbReference type="NCBI Taxonomy" id="915352"/>
    <lineage>
        <taxon>Bacteria</taxon>
        <taxon>Pseudomonadati</taxon>
        <taxon>Bacteroidota</taxon>
        <taxon>Flavobacteriia</taxon>
        <taxon>Flavobacteriales</taxon>
        <taxon>Flavobacteriaceae</taxon>
        <taxon>Tenacibaculum</taxon>
    </lineage>
</organism>
<protein>
    <submittedName>
        <fullName evidence="1">DUF6048 family protein</fullName>
    </submittedName>
</protein>
<sequence length="237" mass="27052">MKIAHMLKYFISLCFIISSTLIVSQEKDKQEQKKDTIIYKTGYGLRLGVDISKPALQFVDKSYTGFEIVGDYRVSKRWYVAAEIGHEEEITFEDFTKSTSKGQYIRLGANLNTYNNWLDMNNEIYVGGRYGLAIFDHTLNSFTPNVNSTYFPGIEQIVSKTQTGLTSHWFEFQVGIKAETFKNLFVGFSAAYKIGISIEDQEGFKTLYAPGFNRVFSSNTGFGFNYTISYLIPFVNK</sequence>
<dbReference type="EMBL" id="JBHTJR010000050">
    <property type="protein sequence ID" value="MFD0993615.1"/>
    <property type="molecule type" value="Genomic_DNA"/>
</dbReference>
<proteinExistence type="predicted"/>
<dbReference type="RefSeq" id="WP_386108054.1">
    <property type="nucleotide sequence ID" value="NZ_JBHTJR010000050.1"/>
</dbReference>
<dbReference type="Pfam" id="PF19515">
    <property type="entry name" value="DUF6048"/>
    <property type="match status" value="1"/>
</dbReference>
<dbReference type="Proteomes" id="UP001597062">
    <property type="component" value="Unassembled WGS sequence"/>
</dbReference>
<gene>
    <name evidence="1" type="ORF">ACFQ1U_10400</name>
</gene>
<dbReference type="InterPro" id="IPR046111">
    <property type="entry name" value="DUF6048"/>
</dbReference>
<comment type="caution">
    <text evidence="1">The sequence shown here is derived from an EMBL/GenBank/DDBJ whole genome shotgun (WGS) entry which is preliminary data.</text>
</comment>
<accession>A0ABW3JT59</accession>
<keyword evidence="2" id="KW-1185">Reference proteome</keyword>
<evidence type="ECO:0000313" key="2">
    <source>
        <dbReference type="Proteomes" id="UP001597062"/>
    </source>
</evidence>
<name>A0ABW3JT59_9FLAO</name>